<dbReference type="InterPro" id="IPR029039">
    <property type="entry name" value="Flavoprotein-like_sf"/>
</dbReference>
<dbReference type="AlphaFoldDB" id="A0AAV5F5H7"/>
<dbReference type="InterPro" id="IPR001094">
    <property type="entry name" value="Flavdoxin-like"/>
</dbReference>
<dbReference type="GO" id="GO:0005829">
    <property type="term" value="C:cytosol"/>
    <property type="evidence" value="ECO:0007669"/>
    <property type="project" value="TreeGrafter"/>
</dbReference>
<dbReference type="EMBL" id="BQKI01000082">
    <property type="protein sequence ID" value="GJN30899.1"/>
    <property type="molecule type" value="Genomic_DNA"/>
</dbReference>
<name>A0AAV5F5H7_ELECO</name>
<reference evidence="3" key="1">
    <citation type="journal article" date="2018" name="DNA Res.">
        <title>Multiple hybrid de novo genome assembly of finger millet, an orphan allotetraploid crop.</title>
        <authorList>
            <person name="Hatakeyama M."/>
            <person name="Aluri S."/>
            <person name="Balachadran M.T."/>
            <person name="Sivarajan S.R."/>
            <person name="Patrignani A."/>
            <person name="Gruter S."/>
            <person name="Poveda L."/>
            <person name="Shimizu-Inatsugi R."/>
            <person name="Baeten J."/>
            <person name="Francoijs K.J."/>
            <person name="Nataraja K.N."/>
            <person name="Reddy Y.A.N."/>
            <person name="Phadnis S."/>
            <person name="Ravikumar R.L."/>
            <person name="Schlapbach R."/>
            <person name="Sreeman S.M."/>
            <person name="Shimizu K.K."/>
        </authorList>
    </citation>
    <scope>NUCLEOTIDE SEQUENCE</scope>
</reference>
<protein>
    <recommendedName>
        <fullName evidence="2">Flavodoxin-like domain-containing protein</fullName>
    </recommendedName>
</protein>
<organism evidence="3 4">
    <name type="scientific">Eleusine coracana subsp. coracana</name>
    <dbReference type="NCBI Taxonomy" id="191504"/>
    <lineage>
        <taxon>Eukaryota</taxon>
        <taxon>Viridiplantae</taxon>
        <taxon>Streptophyta</taxon>
        <taxon>Embryophyta</taxon>
        <taxon>Tracheophyta</taxon>
        <taxon>Spermatophyta</taxon>
        <taxon>Magnoliopsida</taxon>
        <taxon>Liliopsida</taxon>
        <taxon>Poales</taxon>
        <taxon>Poaceae</taxon>
        <taxon>PACMAD clade</taxon>
        <taxon>Chloridoideae</taxon>
        <taxon>Cynodonteae</taxon>
        <taxon>Eleusininae</taxon>
        <taxon>Eleusine</taxon>
    </lineage>
</organism>
<evidence type="ECO:0000256" key="1">
    <source>
        <dbReference type="ARBA" id="ARBA00022630"/>
    </source>
</evidence>
<keyword evidence="4" id="KW-1185">Reference proteome</keyword>
<dbReference type="GO" id="GO:0050660">
    <property type="term" value="F:flavin adenine dinucleotide binding"/>
    <property type="evidence" value="ECO:0007669"/>
    <property type="project" value="TreeGrafter"/>
</dbReference>
<dbReference type="SUPFAM" id="SSF63380">
    <property type="entry name" value="Riboflavin synthase domain-like"/>
    <property type="match status" value="1"/>
</dbReference>
<reference evidence="3" key="2">
    <citation type="submission" date="2021-12" db="EMBL/GenBank/DDBJ databases">
        <title>Resequencing data analysis of finger millet.</title>
        <authorList>
            <person name="Hatakeyama M."/>
            <person name="Aluri S."/>
            <person name="Balachadran M.T."/>
            <person name="Sivarajan S.R."/>
            <person name="Poveda L."/>
            <person name="Shimizu-Inatsugi R."/>
            <person name="Schlapbach R."/>
            <person name="Sreeman S.M."/>
            <person name="Shimizu K.K."/>
        </authorList>
    </citation>
    <scope>NUCLEOTIDE SEQUENCE</scope>
</reference>
<dbReference type="GO" id="GO:0010181">
    <property type="term" value="F:FMN binding"/>
    <property type="evidence" value="ECO:0007669"/>
    <property type="project" value="InterPro"/>
</dbReference>
<dbReference type="Pfam" id="PF00258">
    <property type="entry name" value="Flavodoxin_1"/>
    <property type="match status" value="1"/>
</dbReference>
<sequence>MELVDEVGGVLDGGDWRLAMFWALSSSTVILNSYSSAITISTPILLLPLTVPPLMAPPSAPPLPLPVTKSRLLILYASQTGNAVDVARRVGGEAVRGGCPSVDVLSMDIFDPSYLPDEGFVVFIVSTMGQGFLEIPTPKESGSAVLEGLQYAVFGLGDSGYQKYNFPAKKLDRMLFDLGARQIIKKALEKSKAILYEGALDPWLQSLWQSLNETNAPLLPRIMDILHPNLDILGGSNVEVMYHKAPQDASISDSKTLIGRARSMSPALKFHDDGEPPYMLQIRCFCMPSGKWKNSSVLVTNQRLTTEESERDVRHFELEDPCSAIRYQAGDALEILPCQNPSAVDAFIKRCNLDPECYITIMSYFATAEPEKRRLKHLVYNQKENLTVLKVLQDFPSVQMPFQ</sequence>
<feature type="domain" description="Flavodoxin-like" evidence="2">
    <location>
        <begin position="72"/>
        <end position="208"/>
    </location>
</feature>
<dbReference type="InterPro" id="IPR008254">
    <property type="entry name" value="Flavodoxin/NO_synth"/>
</dbReference>
<dbReference type="Gene3D" id="3.40.50.360">
    <property type="match status" value="1"/>
</dbReference>
<comment type="caution">
    <text evidence="3">The sequence shown here is derived from an EMBL/GenBank/DDBJ whole genome shotgun (WGS) entry which is preliminary data.</text>
</comment>
<evidence type="ECO:0000313" key="4">
    <source>
        <dbReference type="Proteomes" id="UP001054889"/>
    </source>
</evidence>
<dbReference type="PROSITE" id="PS50902">
    <property type="entry name" value="FLAVODOXIN_LIKE"/>
    <property type="match status" value="1"/>
</dbReference>
<proteinExistence type="predicted"/>
<evidence type="ECO:0000259" key="2">
    <source>
        <dbReference type="PROSITE" id="PS50902"/>
    </source>
</evidence>
<dbReference type="SUPFAM" id="SSF52218">
    <property type="entry name" value="Flavoproteins"/>
    <property type="match status" value="1"/>
</dbReference>
<gene>
    <name evidence="3" type="primary">gb19244</name>
    <name evidence="3" type="ORF">PR202_gb19244</name>
</gene>
<keyword evidence="1" id="KW-0285">Flavoprotein</keyword>
<dbReference type="Gene3D" id="2.40.30.10">
    <property type="entry name" value="Translation factors"/>
    <property type="match status" value="1"/>
</dbReference>
<evidence type="ECO:0000313" key="3">
    <source>
        <dbReference type="EMBL" id="GJN30899.1"/>
    </source>
</evidence>
<dbReference type="PANTHER" id="PTHR19384">
    <property type="entry name" value="NITRIC OXIDE SYNTHASE-RELATED"/>
    <property type="match status" value="1"/>
</dbReference>
<accession>A0AAV5F5H7</accession>
<dbReference type="InterPro" id="IPR017938">
    <property type="entry name" value="Riboflavin_synthase-like_b-brl"/>
</dbReference>
<dbReference type="Proteomes" id="UP001054889">
    <property type="component" value="Unassembled WGS sequence"/>
</dbReference>
<dbReference type="GO" id="GO:0016491">
    <property type="term" value="F:oxidoreductase activity"/>
    <property type="evidence" value="ECO:0007669"/>
    <property type="project" value="TreeGrafter"/>
</dbReference>
<dbReference type="PRINTS" id="PR00369">
    <property type="entry name" value="FLAVODOXIN"/>
</dbReference>
<dbReference type="PANTHER" id="PTHR19384:SF113">
    <property type="entry name" value="FAD-BINDING FR-TYPE DOMAIN-CONTAINING PROTEIN"/>
    <property type="match status" value="1"/>
</dbReference>